<feature type="transmembrane region" description="Helical" evidence="1">
    <location>
        <begin position="402"/>
        <end position="424"/>
    </location>
</feature>
<dbReference type="KEGG" id="arac:E0W69_001675"/>
<keyword evidence="1" id="KW-1133">Transmembrane helix</keyword>
<gene>
    <name evidence="2" type="ORF">E0W69_001675</name>
</gene>
<keyword evidence="1" id="KW-0472">Membrane</keyword>
<name>A0A5P2G2T8_9BACT</name>
<evidence type="ECO:0000256" key="1">
    <source>
        <dbReference type="SAM" id="Phobius"/>
    </source>
</evidence>
<proteinExistence type="predicted"/>
<dbReference type="Proteomes" id="UP000292424">
    <property type="component" value="Chromosome"/>
</dbReference>
<accession>A0A5P2G2T8</accession>
<evidence type="ECO:0000313" key="3">
    <source>
        <dbReference type="Proteomes" id="UP000292424"/>
    </source>
</evidence>
<keyword evidence="1" id="KW-0812">Transmembrane</keyword>
<evidence type="ECO:0000313" key="2">
    <source>
        <dbReference type="EMBL" id="QES87423.1"/>
    </source>
</evidence>
<dbReference type="RefSeq" id="WP_131328300.1">
    <property type="nucleotide sequence ID" value="NZ_CP044016.1"/>
</dbReference>
<organism evidence="2 3">
    <name type="scientific">Rhizosphaericola mali</name>
    <dbReference type="NCBI Taxonomy" id="2545455"/>
    <lineage>
        <taxon>Bacteria</taxon>
        <taxon>Pseudomonadati</taxon>
        <taxon>Bacteroidota</taxon>
        <taxon>Chitinophagia</taxon>
        <taxon>Chitinophagales</taxon>
        <taxon>Chitinophagaceae</taxon>
        <taxon>Rhizosphaericola</taxon>
    </lineage>
</organism>
<sequence>MSQEKSSQNETIIVPSSPITVISDPNKISTSTIIETAPRKNVENTIINNSNTVVLFDMVVLKNDPKPLPIFKINFVNDSWKQSRFYTNRYGVEFFNIPDDLFIYVGNVDTANVGKYTVKPALNPNASTKDIENFHFNFDYEGVVIVADSEKEASALYDQSLDARNIAKPQYRDIDKIIHPNAGSTKLSLLFGLFGHSPLYNYMLINSFQKNLNEEITSLDSRTQLGLSNGFITKNELVVWAKESESQKDFNQKIAPLFLAIIPTIYEKYQNHIASRIETDYIKSLSNLIRYNKKLAINEAIKEFNAWIKNDRIEKEELARKKGIKNPILPYFQIGGTRIPDKFLNDAQIGIPKELKSNEQAAIIASSLSFIAILGSSTAMVINVSSLFPYSAPLLSVMTTGIGIVTGGVIAGMSVFAAIFTSVLEKIIHDEKYGSSLNKLYDETEKEVNFKELLKKENGIKILMIHILDQQRYPSPSLNLDPSINTGLNLIDSISRVKPIY</sequence>
<keyword evidence="3" id="KW-1185">Reference proteome</keyword>
<dbReference type="EMBL" id="CP044016">
    <property type="protein sequence ID" value="QES87423.1"/>
    <property type="molecule type" value="Genomic_DNA"/>
</dbReference>
<dbReference type="AlphaFoldDB" id="A0A5P2G2T8"/>
<feature type="transmembrane region" description="Helical" evidence="1">
    <location>
        <begin position="361"/>
        <end position="382"/>
    </location>
</feature>
<dbReference type="OrthoDB" id="9829238at2"/>
<reference evidence="2 3" key="1">
    <citation type="submission" date="2019-09" db="EMBL/GenBank/DDBJ databases">
        <title>Complete genome sequence of Arachidicoccus sp. B3-10 isolated from apple orchard soil.</title>
        <authorList>
            <person name="Kim H.S."/>
            <person name="Han K.-I."/>
            <person name="Suh M.K."/>
            <person name="Lee K.C."/>
            <person name="Eom M.K."/>
            <person name="Kim J.-S."/>
            <person name="Kang S.W."/>
            <person name="Sin Y."/>
            <person name="Lee J.-S."/>
        </authorList>
    </citation>
    <scope>NUCLEOTIDE SEQUENCE [LARGE SCALE GENOMIC DNA]</scope>
    <source>
        <strain evidence="2 3">B3-10</strain>
    </source>
</reference>
<protein>
    <submittedName>
        <fullName evidence="2">Uncharacterized protein</fullName>
    </submittedName>
</protein>